<comment type="caution">
    <text evidence="1">The sequence shown here is derived from an EMBL/GenBank/DDBJ whole genome shotgun (WGS) entry which is preliminary data.</text>
</comment>
<dbReference type="AlphaFoldDB" id="A0A099X0C0"/>
<gene>
    <name evidence="2" type="ORF">HR08_04415</name>
    <name evidence="1" type="ORF">HR15_08625</name>
</gene>
<name>A0A099X0C0_9PORP</name>
<dbReference type="Proteomes" id="UP000030146">
    <property type="component" value="Unassembled WGS sequence"/>
</dbReference>
<accession>A0A099X0C0</accession>
<dbReference type="PATRIC" id="fig|111105.18.peg.1674"/>
<sequence>MGRSRKYGVSQKTCKVFVCGFEEKPGENALVVNPTLLPQGSVSFPFNPPRKILFPTQRKRSDSFARNWSVL</sequence>
<evidence type="ECO:0000313" key="3">
    <source>
        <dbReference type="Proteomes" id="UP000030130"/>
    </source>
</evidence>
<organism evidence="1 4">
    <name type="scientific">Porphyromonas gulae</name>
    <dbReference type="NCBI Taxonomy" id="111105"/>
    <lineage>
        <taxon>Bacteria</taxon>
        <taxon>Pseudomonadati</taxon>
        <taxon>Bacteroidota</taxon>
        <taxon>Bacteroidia</taxon>
        <taxon>Bacteroidales</taxon>
        <taxon>Porphyromonadaceae</taxon>
        <taxon>Porphyromonas</taxon>
    </lineage>
</organism>
<proteinExistence type="predicted"/>
<keyword evidence="4" id="KW-1185">Reference proteome</keyword>
<dbReference type="EMBL" id="JRAI01000040">
    <property type="protein sequence ID" value="KGN86208.1"/>
    <property type="molecule type" value="Genomic_DNA"/>
</dbReference>
<evidence type="ECO:0000313" key="4">
    <source>
        <dbReference type="Proteomes" id="UP000030146"/>
    </source>
</evidence>
<protein>
    <submittedName>
        <fullName evidence="1">Uncharacterized protein</fullName>
    </submittedName>
</protein>
<reference evidence="1 4" key="2">
    <citation type="submission" date="2014-08" db="EMBL/GenBank/DDBJ databases">
        <title>Porphyromonas gulae strain:COT-052_OH3439 Genome sequencing.</title>
        <authorList>
            <person name="Wallis C."/>
            <person name="Deusch O."/>
            <person name="O'Flynn C."/>
            <person name="Davis I."/>
            <person name="Jospin G."/>
            <person name="Darling A.E."/>
            <person name="Coil D.A."/>
            <person name="Alexiev A."/>
            <person name="Horsfall A."/>
            <person name="Kirkwood N."/>
            <person name="Harris S."/>
            <person name="Eisen J.A."/>
        </authorList>
    </citation>
    <scope>NUCLEOTIDE SEQUENCE [LARGE SCALE GENOMIC DNA]</scope>
    <source>
        <strain evidence="4">COT-052 OH3439</strain>
        <strain evidence="1">COT-052_OH3439</strain>
    </source>
</reference>
<dbReference type="Proteomes" id="UP000030130">
    <property type="component" value="Unassembled WGS sequence"/>
</dbReference>
<evidence type="ECO:0000313" key="2">
    <source>
        <dbReference type="EMBL" id="KGN86208.1"/>
    </source>
</evidence>
<reference evidence="2 3" key="1">
    <citation type="submission" date="2014-08" db="EMBL/GenBank/DDBJ databases">
        <title>Porphyromonas gulae strain:COT-052_OH1451 Genome sequencing.</title>
        <authorList>
            <person name="Wallis C."/>
            <person name="Deusch O."/>
            <person name="O'Flynn C."/>
            <person name="Davis I."/>
            <person name="Jospin G."/>
            <person name="Darling A.E."/>
            <person name="Coil D.A."/>
            <person name="Alexiev A."/>
            <person name="Horsfall A."/>
            <person name="Kirkwood N."/>
            <person name="Harris S."/>
            <person name="Eisen J.A."/>
        </authorList>
    </citation>
    <scope>NUCLEOTIDE SEQUENCE [LARGE SCALE GENOMIC DNA]</scope>
    <source>
        <strain evidence="3">COT-052 OH1451</strain>
        <strain evidence="2">COT-052_OH1451</strain>
    </source>
</reference>
<evidence type="ECO:0000313" key="1">
    <source>
        <dbReference type="EMBL" id="KGN85889.1"/>
    </source>
</evidence>
<dbReference type="EMBL" id="JRAK01000119">
    <property type="protein sequence ID" value="KGN85889.1"/>
    <property type="molecule type" value="Genomic_DNA"/>
</dbReference>